<evidence type="ECO:0000256" key="1">
    <source>
        <dbReference type="ARBA" id="ARBA00001933"/>
    </source>
</evidence>
<comment type="similarity">
    <text evidence="2">Belongs to the threonine aldolase family.</text>
</comment>
<keyword evidence="7" id="KW-1185">Reference proteome</keyword>
<evidence type="ECO:0000259" key="5">
    <source>
        <dbReference type="Pfam" id="PF01212"/>
    </source>
</evidence>
<proteinExistence type="inferred from homology"/>
<dbReference type="RefSeq" id="WP_342707778.1">
    <property type="nucleotide sequence ID" value="NZ_FNZQ01000006.1"/>
</dbReference>
<dbReference type="GO" id="GO:0006520">
    <property type="term" value="P:amino acid metabolic process"/>
    <property type="evidence" value="ECO:0007669"/>
    <property type="project" value="InterPro"/>
</dbReference>
<gene>
    <name evidence="6" type="ORF">SAMN04488526_2917</name>
</gene>
<dbReference type="PANTHER" id="PTHR48097:SF5">
    <property type="entry name" value="LOW SPECIFICITY L-THREONINE ALDOLASE"/>
    <property type="match status" value="1"/>
</dbReference>
<feature type="domain" description="Aromatic amino acid beta-eliminating lyase/threonine aldolase" evidence="5">
    <location>
        <begin position="5"/>
        <end position="290"/>
    </location>
</feature>
<keyword evidence="4" id="KW-0663">Pyridoxal phosphate</keyword>
<dbReference type="Gene3D" id="3.90.1150.10">
    <property type="entry name" value="Aspartate Aminotransferase, domain 1"/>
    <property type="match status" value="1"/>
</dbReference>
<evidence type="ECO:0000256" key="2">
    <source>
        <dbReference type="ARBA" id="ARBA00006966"/>
    </source>
</evidence>
<sequence>MNLNFASDNTGPVAPAIMDAILAANTGAAMPYGNDPWMPGVRDALRTLFDWPEAEVLLVATGTGANALALAGLVNPWDAVLCHRIAHIEEDECGAPEFFTGGAKLVLVDGADGRIDADALAAQIGRTGVSLHNVQKGALSLTNVTEAGTLYTLDQLRDLTTMARNGGFATHLDGARFANACAALACSAADMVRGFDMVSFGGTKNGCMAVEAIVIRDPARHREMELRRKRGAQLWSKHRYLSVQMMAYLADDLWLKNARASNAASARLATGLRDLGAMMEWEPQANMIFARLPRATHDRALNKADYYLMDEADDAAGGPLCRLVCDFTKTNAEVDALLTLFAG</sequence>
<comment type="subunit">
    <text evidence="3">Homotetramer.</text>
</comment>
<accession>A0A1H7R2Z1</accession>
<name>A0A1H7R2Z1_9RHOB</name>
<evidence type="ECO:0000313" key="7">
    <source>
        <dbReference type="Proteomes" id="UP000199283"/>
    </source>
</evidence>
<dbReference type="Proteomes" id="UP000199283">
    <property type="component" value="Unassembled WGS sequence"/>
</dbReference>
<evidence type="ECO:0000256" key="3">
    <source>
        <dbReference type="ARBA" id="ARBA00011881"/>
    </source>
</evidence>
<comment type="cofactor">
    <cofactor evidence="1">
        <name>pyridoxal 5'-phosphate</name>
        <dbReference type="ChEBI" id="CHEBI:597326"/>
    </cofactor>
</comment>
<evidence type="ECO:0000256" key="4">
    <source>
        <dbReference type="ARBA" id="ARBA00022898"/>
    </source>
</evidence>
<dbReference type="AlphaFoldDB" id="A0A1H7R2Z1"/>
<dbReference type="Pfam" id="PF01212">
    <property type="entry name" value="Beta_elim_lyase"/>
    <property type="match status" value="1"/>
</dbReference>
<dbReference type="EMBL" id="FNZQ01000006">
    <property type="protein sequence ID" value="SEL54532.1"/>
    <property type="molecule type" value="Genomic_DNA"/>
</dbReference>
<organism evidence="6 7">
    <name type="scientific">Jannaschia helgolandensis</name>
    <dbReference type="NCBI Taxonomy" id="188906"/>
    <lineage>
        <taxon>Bacteria</taxon>
        <taxon>Pseudomonadati</taxon>
        <taxon>Pseudomonadota</taxon>
        <taxon>Alphaproteobacteria</taxon>
        <taxon>Rhodobacterales</taxon>
        <taxon>Roseobacteraceae</taxon>
        <taxon>Jannaschia</taxon>
    </lineage>
</organism>
<dbReference type="STRING" id="188906.SAMN04488526_2917"/>
<dbReference type="SUPFAM" id="SSF53383">
    <property type="entry name" value="PLP-dependent transferases"/>
    <property type="match status" value="1"/>
</dbReference>
<dbReference type="InterPro" id="IPR001597">
    <property type="entry name" value="ArAA_b-elim_lyase/Thr_aldolase"/>
</dbReference>
<dbReference type="InterPro" id="IPR015422">
    <property type="entry name" value="PyrdxlP-dep_Trfase_small"/>
</dbReference>
<dbReference type="GO" id="GO:0016829">
    <property type="term" value="F:lyase activity"/>
    <property type="evidence" value="ECO:0007669"/>
    <property type="project" value="InterPro"/>
</dbReference>
<dbReference type="InterPro" id="IPR015421">
    <property type="entry name" value="PyrdxlP-dep_Trfase_major"/>
</dbReference>
<dbReference type="PANTHER" id="PTHR48097">
    <property type="entry name" value="L-THREONINE ALDOLASE-RELATED"/>
    <property type="match status" value="1"/>
</dbReference>
<reference evidence="6 7" key="1">
    <citation type="submission" date="2016-10" db="EMBL/GenBank/DDBJ databases">
        <authorList>
            <person name="de Groot N.N."/>
        </authorList>
    </citation>
    <scope>NUCLEOTIDE SEQUENCE [LARGE SCALE GENOMIC DNA]</scope>
    <source>
        <strain evidence="6 7">DSM 14858</strain>
    </source>
</reference>
<evidence type="ECO:0000313" key="6">
    <source>
        <dbReference type="EMBL" id="SEL54532.1"/>
    </source>
</evidence>
<protein>
    <submittedName>
        <fullName evidence="6">L-threonine aldolase</fullName>
    </submittedName>
</protein>
<dbReference type="Gene3D" id="3.40.640.10">
    <property type="entry name" value="Type I PLP-dependent aspartate aminotransferase-like (Major domain)"/>
    <property type="match status" value="1"/>
</dbReference>
<dbReference type="InterPro" id="IPR015424">
    <property type="entry name" value="PyrdxlP-dep_Trfase"/>
</dbReference>